<dbReference type="InterPro" id="IPR051641">
    <property type="entry name" value="RGK_GTP-binding_reg"/>
</dbReference>
<dbReference type="GO" id="GO:0005246">
    <property type="term" value="F:calcium channel regulator activity"/>
    <property type="evidence" value="ECO:0007669"/>
    <property type="project" value="TreeGrafter"/>
</dbReference>
<dbReference type="InterPro" id="IPR027417">
    <property type="entry name" value="P-loop_NTPase"/>
</dbReference>
<dbReference type="SUPFAM" id="SSF52540">
    <property type="entry name" value="P-loop containing nucleoside triphosphate hydrolases"/>
    <property type="match status" value="1"/>
</dbReference>
<dbReference type="PANTHER" id="PTHR45775">
    <property type="entry name" value="RAD, GEM/KIR FAMILY MEMBER 2, ISOFORM C"/>
    <property type="match status" value="1"/>
</dbReference>
<dbReference type="PANTHER" id="PTHR45775:SF6">
    <property type="entry name" value="RAD, GEM_KIR FAMILY MEMBER 2, ISOFORM C"/>
    <property type="match status" value="1"/>
</dbReference>
<name>A0A0L8GME7_OCTBM</name>
<organism evidence="4">
    <name type="scientific">Octopus bimaculoides</name>
    <name type="common">California two-spotted octopus</name>
    <dbReference type="NCBI Taxonomy" id="37653"/>
    <lineage>
        <taxon>Eukaryota</taxon>
        <taxon>Metazoa</taxon>
        <taxon>Spiralia</taxon>
        <taxon>Lophotrochozoa</taxon>
        <taxon>Mollusca</taxon>
        <taxon>Cephalopoda</taxon>
        <taxon>Coleoidea</taxon>
        <taxon>Octopodiformes</taxon>
        <taxon>Octopoda</taxon>
        <taxon>Incirrata</taxon>
        <taxon>Octopodidae</taxon>
        <taxon>Octopus</taxon>
    </lineage>
</organism>
<evidence type="ECO:0000313" key="4">
    <source>
        <dbReference type="EMBL" id="KOF77765.1"/>
    </source>
</evidence>
<evidence type="ECO:0008006" key="5">
    <source>
        <dbReference type="Google" id="ProtNLM"/>
    </source>
</evidence>
<accession>A0A0L8GME7</accession>
<protein>
    <recommendedName>
        <fullName evidence="5">Small monomeric GTPase</fullName>
    </recommendedName>
</protein>
<dbReference type="AlphaFoldDB" id="A0A0L8GME7"/>
<dbReference type="GO" id="GO:0005525">
    <property type="term" value="F:GTP binding"/>
    <property type="evidence" value="ECO:0007669"/>
    <property type="project" value="InterPro"/>
</dbReference>
<keyword evidence="2" id="KW-0597">Phosphoprotein</keyword>
<dbReference type="GO" id="GO:0005886">
    <property type="term" value="C:plasma membrane"/>
    <property type="evidence" value="ECO:0007669"/>
    <property type="project" value="TreeGrafter"/>
</dbReference>
<dbReference type="Gene3D" id="3.40.50.300">
    <property type="entry name" value="P-loop containing nucleotide triphosphate hydrolases"/>
    <property type="match status" value="1"/>
</dbReference>
<dbReference type="STRING" id="37653.A0A0L8GME7"/>
<dbReference type="OMA" id="HIRSANY"/>
<proteinExistence type="inferred from homology"/>
<dbReference type="Pfam" id="PF00071">
    <property type="entry name" value="Ras"/>
    <property type="match status" value="1"/>
</dbReference>
<dbReference type="SMART" id="SM00173">
    <property type="entry name" value="RAS"/>
    <property type="match status" value="1"/>
</dbReference>
<dbReference type="PROSITE" id="PS51421">
    <property type="entry name" value="RAS"/>
    <property type="match status" value="1"/>
</dbReference>
<dbReference type="GO" id="GO:0003924">
    <property type="term" value="F:GTPase activity"/>
    <property type="evidence" value="ECO:0007669"/>
    <property type="project" value="InterPro"/>
</dbReference>
<dbReference type="InterPro" id="IPR001806">
    <property type="entry name" value="Small_GTPase"/>
</dbReference>
<evidence type="ECO:0000256" key="3">
    <source>
        <dbReference type="SAM" id="MobiDB-lite"/>
    </source>
</evidence>
<reference evidence="4" key="1">
    <citation type="submission" date="2015-07" db="EMBL/GenBank/DDBJ databases">
        <title>MeaNS - Measles Nucleotide Surveillance Program.</title>
        <authorList>
            <person name="Tran T."/>
            <person name="Druce J."/>
        </authorList>
    </citation>
    <scope>NUCLEOTIDE SEQUENCE</scope>
    <source>
        <strain evidence="4">UCB-OBI-ISO-001</strain>
        <tissue evidence="4">Gonad</tissue>
    </source>
</reference>
<dbReference type="PROSITE" id="PS51419">
    <property type="entry name" value="RAB"/>
    <property type="match status" value="1"/>
</dbReference>
<feature type="region of interest" description="Disordered" evidence="3">
    <location>
        <begin position="112"/>
        <end position="137"/>
    </location>
</feature>
<dbReference type="OrthoDB" id="5239715at2759"/>
<gene>
    <name evidence="4" type="ORF">OCBIM_22031705mg</name>
</gene>
<dbReference type="SMART" id="SM00175">
    <property type="entry name" value="RAB"/>
    <property type="match status" value="1"/>
</dbReference>
<evidence type="ECO:0000256" key="2">
    <source>
        <dbReference type="ARBA" id="ARBA00022553"/>
    </source>
</evidence>
<evidence type="ECO:0000256" key="1">
    <source>
        <dbReference type="ARBA" id="ARBA00008846"/>
    </source>
</evidence>
<comment type="similarity">
    <text evidence="1">Belongs to the small GTPase superfamily. RGK family.</text>
</comment>
<dbReference type="EMBL" id="KQ421324">
    <property type="protein sequence ID" value="KOF77765.1"/>
    <property type="molecule type" value="Genomic_DNA"/>
</dbReference>
<sequence>MLDITKIQGTESLPSGVDYDAYVLVFGIDDKQSFNDAVDFLYRFRKEDVHNCLVVLVANKVDLVRNRVITTEEAKGIASAYDCKYIESSTILNHHLDELLVCLVSEIRSRQRKSRSSHEKTSQKSRSPVSPKHLFNKLFRRGSISKSYENLAED</sequence>